<proteinExistence type="predicted"/>
<reference evidence="3" key="1">
    <citation type="submission" date="2016-01" db="EMBL/GenBank/DDBJ databases">
        <authorList>
            <person name="Mitreva M."/>
            <person name="Pepin K.H."/>
            <person name="Mihindukulasuriya K.A."/>
            <person name="Fulton R."/>
            <person name="Fronick C."/>
            <person name="O'Laughlin M."/>
            <person name="Miner T."/>
            <person name="Herter B."/>
            <person name="Rosa B.A."/>
            <person name="Cordes M."/>
            <person name="Tomlinson C."/>
            <person name="Wollam A."/>
            <person name="Palsikar V.B."/>
            <person name="Mardis E.R."/>
            <person name="Wilson R.K."/>
        </authorList>
    </citation>
    <scope>NUCLEOTIDE SEQUENCE [LARGE SCALE GENOMIC DNA]</scope>
    <source>
        <strain evidence="3">DNF00019</strain>
    </source>
</reference>
<keyword evidence="3" id="KW-1185">Reference proteome</keyword>
<comment type="caution">
    <text evidence="2">The sequence shown here is derived from an EMBL/GenBank/DDBJ whole genome shotgun (WGS) entry which is preliminary data.</text>
</comment>
<organism evidence="2 3">
    <name type="scientific">Atopobium deltae</name>
    <dbReference type="NCBI Taxonomy" id="1393034"/>
    <lineage>
        <taxon>Bacteria</taxon>
        <taxon>Bacillati</taxon>
        <taxon>Actinomycetota</taxon>
        <taxon>Coriobacteriia</taxon>
        <taxon>Coriobacteriales</taxon>
        <taxon>Atopobiaceae</taxon>
        <taxon>Atopobium</taxon>
    </lineage>
</organism>
<dbReference type="PATRIC" id="fig|1393034.3.peg.67"/>
<evidence type="ECO:0000313" key="2">
    <source>
        <dbReference type="EMBL" id="KXB35666.1"/>
    </source>
</evidence>
<feature type="region of interest" description="Disordered" evidence="1">
    <location>
        <begin position="1"/>
        <end position="26"/>
    </location>
</feature>
<sequence>MKADGRAARSSRQRHKVLRHSARTHFSSVTPPTTPLLCVLYAKFEDCKKYMIFL</sequence>
<protein>
    <submittedName>
        <fullName evidence="2">Uncharacterized protein</fullName>
    </submittedName>
</protein>
<name>A0A133XXJ5_9ACTN</name>
<accession>A0A133XXJ5</accession>
<evidence type="ECO:0000256" key="1">
    <source>
        <dbReference type="SAM" id="MobiDB-lite"/>
    </source>
</evidence>
<dbReference type="AlphaFoldDB" id="A0A133XXJ5"/>
<dbReference type="Proteomes" id="UP000070675">
    <property type="component" value="Unassembled WGS sequence"/>
</dbReference>
<dbReference type="STRING" id="1393034.HMPREF3192_00071"/>
<feature type="compositionally biased region" description="Basic residues" evidence="1">
    <location>
        <begin position="9"/>
        <end position="23"/>
    </location>
</feature>
<gene>
    <name evidence="2" type="ORF">HMPREF3192_00071</name>
</gene>
<dbReference type="EMBL" id="LSCR01000001">
    <property type="protein sequence ID" value="KXB35666.1"/>
    <property type="molecule type" value="Genomic_DNA"/>
</dbReference>
<evidence type="ECO:0000313" key="3">
    <source>
        <dbReference type="Proteomes" id="UP000070675"/>
    </source>
</evidence>